<name>A0A2A9PF55_OPHUN</name>
<reference evidence="2 3" key="2">
    <citation type="journal article" date="2017" name="Sci. Rep.">
        <title>Ant-infecting Ophiocordyceps genomes reveal a high diversity of potential behavioral manipulation genes and a possible major role for enterotoxins.</title>
        <authorList>
            <person name="de Bekker C."/>
            <person name="Ohm R.A."/>
            <person name="Evans H.C."/>
            <person name="Brachmann A."/>
            <person name="Hughes D.P."/>
        </authorList>
    </citation>
    <scope>NUCLEOTIDE SEQUENCE [LARGE SCALE GENOMIC DNA]</scope>
    <source>
        <strain evidence="2 3">SC16a</strain>
    </source>
</reference>
<evidence type="ECO:0000256" key="1">
    <source>
        <dbReference type="SAM" id="MobiDB-lite"/>
    </source>
</evidence>
<feature type="region of interest" description="Disordered" evidence="1">
    <location>
        <begin position="75"/>
        <end position="97"/>
    </location>
</feature>
<evidence type="ECO:0000313" key="3">
    <source>
        <dbReference type="Proteomes" id="UP000037136"/>
    </source>
</evidence>
<comment type="caution">
    <text evidence="2">The sequence shown here is derived from an EMBL/GenBank/DDBJ whole genome shotgun (WGS) entry which is preliminary data.</text>
</comment>
<keyword evidence="3" id="KW-1185">Reference proteome</keyword>
<reference evidence="2 3" key="1">
    <citation type="journal article" date="2015" name="BMC Genomics">
        <title>Gene expression during zombie ant biting behavior reflects the complexity underlying fungal parasitic behavioral manipulation.</title>
        <authorList>
            <person name="de Bekker C."/>
            <person name="Ohm R.A."/>
            <person name="Loreto R.G."/>
            <person name="Sebastian A."/>
            <person name="Albert I."/>
            <person name="Merrow M."/>
            <person name="Brachmann A."/>
            <person name="Hughes D.P."/>
        </authorList>
    </citation>
    <scope>NUCLEOTIDE SEQUENCE [LARGE SCALE GENOMIC DNA]</scope>
    <source>
        <strain evidence="2 3">SC16a</strain>
    </source>
</reference>
<organism evidence="2 3">
    <name type="scientific">Ophiocordyceps unilateralis</name>
    <name type="common">Zombie-ant fungus</name>
    <name type="synonym">Torrubia unilateralis</name>
    <dbReference type="NCBI Taxonomy" id="268505"/>
    <lineage>
        <taxon>Eukaryota</taxon>
        <taxon>Fungi</taxon>
        <taxon>Dikarya</taxon>
        <taxon>Ascomycota</taxon>
        <taxon>Pezizomycotina</taxon>
        <taxon>Sordariomycetes</taxon>
        <taxon>Hypocreomycetidae</taxon>
        <taxon>Hypocreales</taxon>
        <taxon>Ophiocordycipitaceae</taxon>
        <taxon>Ophiocordyceps</taxon>
    </lineage>
</organism>
<dbReference type="AlphaFoldDB" id="A0A2A9PF55"/>
<protein>
    <submittedName>
        <fullName evidence="2">Uncharacterized protein</fullName>
    </submittedName>
</protein>
<sequence>MQIAHALSIHLIHLPTYLPTLPRRPQPSTDGCFLSQSSTRKICKRPVIKDGKPSNSPLHPLSFVVRKSLPQVAVTPARPSAAKEGIEASSKKKESTKSIVDGGLRMLSASIAYRRPPSEFRQIAPL</sequence>
<feature type="compositionally biased region" description="Basic and acidic residues" evidence="1">
    <location>
        <begin position="84"/>
        <end position="96"/>
    </location>
</feature>
<gene>
    <name evidence="2" type="ORF">XA68_11643</name>
</gene>
<proteinExistence type="predicted"/>
<dbReference type="EMBL" id="LAZP02000160">
    <property type="protein sequence ID" value="PFH59968.1"/>
    <property type="molecule type" value="Genomic_DNA"/>
</dbReference>
<accession>A0A2A9PF55</accession>
<evidence type="ECO:0000313" key="2">
    <source>
        <dbReference type="EMBL" id="PFH59968.1"/>
    </source>
</evidence>
<dbReference type="Proteomes" id="UP000037136">
    <property type="component" value="Unassembled WGS sequence"/>
</dbReference>